<dbReference type="GO" id="GO:0016787">
    <property type="term" value="F:hydrolase activity"/>
    <property type="evidence" value="ECO:0007669"/>
    <property type="project" value="UniProtKB-KW"/>
</dbReference>
<sequence>MFSSITPETGWLDQTYPYVRIGNGPKTLLVIPGLGDAMFDGEYGSTGAVLAWRGFGHFMDEYTVYVVSRPRGLSDDQTIETMARDYARVLETHVGSASVLGISMGGLIAQELARIRPDLLERLVVAVSGCRLSASSRPMGREMRGHALDGEWIDIQCQLHEAMFTGARRRLYPAYSRTLGRLRSPEPATPSDVVVSIDAVLAYDGSDRLAEIDPRTLVIGADDDPFFPEEILRETHAGLPDAQLAMFRGAKHGVFLERKSAFDNWTKRFLEGEETQVRQHPR</sequence>
<dbReference type="PANTHER" id="PTHR43433">
    <property type="entry name" value="HYDROLASE, ALPHA/BETA FOLD FAMILY PROTEIN"/>
    <property type="match status" value="1"/>
</dbReference>
<evidence type="ECO:0000259" key="1">
    <source>
        <dbReference type="Pfam" id="PF12697"/>
    </source>
</evidence>
<reference evidence="2 3" key="1">
    <citation type="submission" date="2019-08" db="EMBL/GenBank/DDBJ databases">
        <title>Archaea genome.</title>
        <authorList>
            <person name="Kajale S."/>
            <person name="Shouche Y."/>
            <person name="Deshpande N."/>
            <person name="Sharma A."/>
        </authorList>
    </citation>
    <scope>NUCLEOTIDE SEQUENCE [LARGE SCALE GENOMIC DNA]</scope>
    <source>
        <strain evidence="2 3">ESP3B_9</strain>
    </source>
</reference>
<dbReference type="EMBL" id="VTAW01000022">
    <property type="protein sequence ID" value="TYT61124.1"/>
    <property type="molecule type" value="Genomic_DNA"/>
</dbReference>
<protein>
    <submittedName>
        <fullName evidence="2">Alpha/beta hydrolase</fullName>
    </submittedName>
</protein>
<gene>
    <name evidence="2" type="ORF">FYC77_15065</name>
</gene>
<organism evidence="2 3">
    <name type="scientific">Natrialba swarupiae</name>
    <dbReference type="NCBI Taxonomy" id="2448032"/>
    <lineage>
        <taxon>Archaea</taxon>
        <taxon>Methanobacteriati</taxon>
        <taxon>Methanobacteriota</taxon>
        <taxon>Stenosarchaea group</taxon>
        <taxon>Halobacteria</taxon>
        <taxon>Halobacteriales</taxon>
        <taxon>Natrialbaceae</taxon>
        <taxon>Natrialba</taxon>
    </lineage>
</organism>
<keyword evidence="2" id="KW-0378">Hydrolase</keyword>
<dbReference type="Gene3D" id="3.40.50.1820">
    <property type="entry name" value="alpha/beta hydrolase"/>
    <property type="match status" value="1"/>
</dbReference>
<dbReference type="InterPro" id="IPR050471">
    <property type="entry name" value="AB_hydrolase"/>
</dbReference>
<dbReference type="SUPFAM" id="SSF53474">
    <property type="entry name" value="alpha/beta-Hydrolases"/>
    <property type="match status" value="1"/>
</dbReference>
<dbReference type="Proteomes" id="UP000324104">
    <property type="component" value="Unassembled WGS sequence"/>
</dbReference>
<accession>A0A5D5AJ03</accession>
<dbReference type="InterPro" id="IPR029058">
    <property type="entry name" value="AB_hydrolase_fold"/>
</dbReference>
<evidence type="ECO:0000313" key="2">
    <source>
        <dbReference type="EMBL" id="TYT61124.1"/>
    </source>
</evidence>
<keyword evidence="3" id="KW-1185">Reference proteome</keyword>
<dbReference type="Pfam" id="PF12697">
    <property type="entry name" value="Abhydrolase_6"/>
    <property type="match status" value="1"/>
</dbReference>
<dbReference type="AlphaFoldDB" id="A0A5D5AJ03"/>
<comment type="caution">
    <text evidence="2">The sequence shown here is derived from an EMBL/GenBank/DDBJ whole genome shotgun (WGS) entry which is preliminary data.</text>
</comment>
<proteinExistence type="predicted"/>
<dbReference type="PANTHER" id="PTHR43433:SF5">
    <property type="entry name" value="AB HYDROLASE-1 DOMAIN-CONTAINING PROTEIN"/>
    <property type="match status" value="1"/>
</dbReference>
<name>A0A5D5AJ03_9EURY</name>
<dbReference type="InterPro" id="IPR000073">
    <property type="entry name" value="AB_hydrolase_1"/>
</dbReference>
<feature type="domain" description="AB hydrolase-1" evidence="1">
    <location>
        <begin position="29"/>
        <end position="258"/>
    </location>
</feature>
<dbReference type="RefSeq" id="WP_149082325.1">
    <property type="nucleotide sequence ID" value="NZ_VTAW01000022.1"/>
</dbReference>
<evidence type="ECO:0000313" key="3">
    <source>
        <dbReference type="Proteomes" id="UP000324104"/>
    </source>
</evidence>